<keyword evidence="5" id="KW-0963">Cytoplasm</keyword>
<evidence type="ECO:0000256" key="4">
    <source>
        <dbReference type="ARBA" id="ARBA00022993"/>
    </source>
</evidence>
<dbReference type="HAMAP" id="MF_00376">
    <property type="entry name" value="Dephospho_CoA_kinase"/>
    <property type="match status" value="1"/>
</dbReference>
<keyword evidence="8" id="KW-1185">Reference proteome</keyword>
<dbReference type="RefSeq" id="WP_309825540.1">
    <property type="nucleotide sequence ID" value="NZ_JAVIZX010000001.1"/>
</dbReference>
<dbReference type="NCBIfam" id="TIGR00152">
    <property type="entry name" value="dephospho-CoA kinase"/>
    <property type="match status" value="1"/>
</dbReference>
<comment type="subcellular location">
    <subcellularLocation>
        <location evidence="5">Cytoplasm</location>
    </subcellularLocation>
</comment>
<keyword evidence="2 5" id="KW-0547">Nucleotide-binding</keyword>
<dbReference type="PANTHER" id="PTHR10695">
    <property type="entry name" value="DEPHOSPHO-COA KINASE-RELATED"/>
    <property type="match status" value="1"/>
</dbReference>
<organism evidence="7 8">
    <name type="scientific">Paracidovorax wautersii</name>
    <dbReference type="NCBI Taxonomy" id="1177982"/>
    <lineage>
        <taxon>Bacteria</taxon>
        <taxon>Pseudomonadati</taxon>
        <taxon>Pseudomonadota</taxon>
        <taxon>Betaproteobacteria</taxon>
        <taxon>Burkholderiales</taxon>
        <taxon>Comamonadaceae</taxon>
        <taxon>Paracidovorax</taxon>
    </lineage>
</organism>
<accession>A0ABU1I5S3</accession>
<dbReference type="PROSITE" id="PS51219">
    <property type="entry name" value="DPCK"/>
    <property type="match status" value="1"/>
</dbReference>
<dbReference type="CDD" id="cd02022">
    <property type="entry name" value="DPCK"/>
    <property type="match status" value="1"/>
</dbReference>
<comment type="function">
    <text evidence="5">Catalyzes the phosphorylation of the 3'-hydroxyl group of dephosphocoenzyme A to form coenzyme A.</text>
</comment>
<dbReference type="Proteomes" id="UP001267710">
    <property type="component" value="Unassembled WGS sequence"/>
</dbReference>
<dbReference type="GO" id="GO:0004140">
    <property type="term" value="F:dephospho-CoA kinase activity"/>
    <property type="evidence" value="ECO:0007669"/>
    <property type="project" value="UniProtKB-EC"/>
</dbReference>
<evidence type="ECO:0000313" key="7">
    <source>
        <dbReference type="EMBL" id="MDR6212565.1"/>
    </source>
</evidence>
<name>A0ABU1I5S3_9BURK</name>
<comment type="catalytic activity">
    <reaction evidence="5">
        <text>3'-dephospho-CoA + ATP = ADP + CoA + H(+)</text>
        <dbReference type="Rhea" id="RHEA:18245"/>
        <dbReference type="ChEBI" id="CHEBI:15378"/>
        <dbReference type="ChEBI" id="CHEBI:30616"/>
        <dbReference type="ChEBI" id="CHEBI:57287"/>
        <dbReference type="ChEBI" id="CHEBI:57328"/>
        <dbReference type="ChEBI" id="CHEBI:456216"/>
        <dbReference type="EC" id="2.7.1.24"/>
    </reaction>
</comment>
<feature type="binding site" evidence="5">
    <location>
        <begin position="21"/>
        <end position="26"/>
    </location>
    <ligand>
        <name>ATP</name>
        <dbReference type="ChEBI" id="CHEBI:30616"/>
    </ligand>
</feature>
<dbReference type="InterPro" id="IPR001977">
    <property type="entry name" value="Depp_CoAkinase"/>
</dbReference>
<protein>
    <recommendedName>
        <fullName evidence="5 6">Dephospho-CoA kinase</fullName>
        <ecNumber evidence="5 6">2.7.1.24</ecNumber>
    </recommendedName>
    <alternativeName>
        <fullName evidence="5">Dephosphocoenzyme A kinase</fullName>
    </alternativeName>
</protein>
<dbReference type="SUPFAM" id="SSF52540">
    <property type="entry name" value="P-loop containing nucleoside triphosphate hydrolases"/>
    <property type="match status" value="1"/>
</dbReference>
<evidence type="ECO:0000256" key="3">
    <source>
        <dbReference type="ARBA" id="ARBA00022840"/>
    </source>
</evidence>
<proteinExistence type="inferred from homology"/>
<dbReference type="PANTHER" id="PTHR10695:SF46">
    <property type="entry name" value="BIFUNCTIONAL COENZYME A SYNTHASE-RELATED"/>
    <property type="match status" value="1"/>
</dbReference>
<comment type="similarity">
    <text evidence="1 5">Belongs to the CoaE family.</text>
</comment>
<keyword evidence="4 5" id="KW-0173">Coenzyme A biosynthesis</keyword>
<dbReference type="EC" id="2.7.1.24" evidence="5 6"/>
<evidence type="ECO:0000256" key="5">
    <source>
        <dbReference type="HAMAP-Rule" id="MF_00376"/>
    </source>
</evidence>
<dbReference type="Gene3D" id="3.40.50.300">
    <property type="entry name" value="P-loop containing nucleotide triphosphate hydrolases"/>
    <property type="match status" value="1"/>
</dbReference>
<sequence>MDIRCRTEPRPLRLGLTGGIGSGKSTFGQMLANCGARVVDADQIARSLTAAGGDAIGAIRTAFGPGFIGADGAMDRAAMRSHVFADGAAKARLEAILHPLVGAAIQRAAQAAEDTGCRLLVLDIPLLVESGRWAGQLDAVAVVDCTEATQIARVQARSGLEVAAIQAILASQAPRERRRRAADIVVYNEGISLTDLQAHARQTAALFGL</sequence>
<evidence type="ECO:0000256" key="6">
    <source>
        <dbReference type="NCBIfam" id="TIGR00152"/>
    </source>
</evidence>
<comment type="caution">
    <text evidence="7">The sequence shown here is derived from an EMBL/GenBank/DDBJ whole genome shotgun (WGS) entry which is preliminary data.</text>
</comment>
<evidence type="ECO:0000313" key="8">
    <source>
        <dbReference type="Proteomes" id="UP001267710"/>
    </source>
</evidence>
<evidence type="ECO:0000256" key="2">
    <source>
        <dbReference type="ARBA" id="ARBA00022741"/>
    </source>
</evidence>
<dbReference type="InterPro" id="IPR027417">
    <property type="entry name" value="P-loop_NTPase"/>
</dbReference>
<keyword evidence="3 5" id="KW-0067">ATP-binding</keyword>
<gene>
    <name evidence="5" type="primary">coaE</name>
    <name evidence="7" type="ORF">QE399_000254</name>
</gene>
<keyword evidence="5 7" id="KW-0808">Transferase</keyword>
<reference evidence="7 8" key="1">
    <citation type="submission" date="2023-08" db="EMBL/GenBank/DDBJ databases">
        <title>Functional and genomic diversity of the sorghum phyllosphere microbiome.</title>
        <authorList>
            <person name="Shade A."/>
        </authorList>
    </citation>
    <scope>NUCLEOTIDE SEQUENCE [LARGE SCALE GENOMIC DNA]</scope>
    <source>
        <strain evidence="7 8">SORGH_AS_0335</strain>
    </source>
</reference>
<comment type="pathway">
    <text evidence="5">Cofactor biosynthesis; coenzyme A biosynthesis; CoA from (R)-pantothenate: step 5/5.</text>
</comment>
<evidence type="ECO:0000256" key="1">
    <source>
        <dbReference type="ARBA" id="ARBA00009018"/>
    </source>
</evidence>
<dbReference type="Pfam" id="PF01121">
    <property type="entry name" value="CoaE"/>
    <property type="match status" value="1"/>
</dbReference>
<keyword evidence="5 7" id="KW-0418">Kinase</keyword>
<dbReference type="EMBL" id="JAVIZX010000001">
    <property type="protein sequence ID" value="MDR6212565.1"/>
    <property type="molecule type" value="Genomic_DNA"/>
</dbReference>